<dbReference type="GO" id="GO:0005739">
    <property type="term" value="C:mitochondrion"/>
    <property type="evidence" value="ECO:0007669"/>
    <property type="project" value="TreeGrafter"/>
</dbReference>
<sequence>VVERAFDMHEVEEAVEEGRLLEAFSSGTAFFIAPVREICWRGRRLRVPMTEGDSGPYTKALKTWLGNIMWGKEQHEWGYVVDEE</sequence>
<dbReference type="Proteomes" id="UP000250140">
    <property type="component" value="Unassembled WGS sequence"/>
</dbReference>
<comment type="cofactor">
    <cofactor evidence="1">
        <name>pyridoxal 5'-phosphate</name>
        <dbReference type="ChEBI" id="CHEBI:597326"/>
    </cofactor>
</comment>
<organism evidence="4 5">
    <name type="scientific">Glonium stellatum</name>
    <dbReference type="NCBI Taxonomy" id="574774"/>
    <lineage>
        <taxon>Eukaryota</taxon>
        <taxon>Fungi</taxon>
        <taxon>Dikarya</taxon>
        <taxon>Ascomycota</taxon>
        <taxon>Pezizomycotina</taxon>
        <taxon>Dothideomycetes</taxon>
        <taxon>Pleosporomycetidae</taxon>
        <taxon>Gloniales</taxon>
        <taxon>Gloniaceae</taxon>
        <taxon>Glonium</taxon>
    </lineage>
</organism>
<accession>A0A8E2ER55</accession>
<evidence type="ECO:0000313" key="5">
    <source>
        <dbReference type="Proteomes" id="UP000250140"/>
    </source>
</evidence>
<dbReference type="GO" id="GO:0009099">
    <property type="term" value="P:L-valine biosynthetic process"/>
    <property type="evidence" value="ECO:0007669"/>
    <property type="project" value="TreeGrafter"/>
</dbReference>
<proteinExistence type="inferred from homology"/>
<evidence type="ECO:0000256" key="3">
    <source>
        <dbReference type="ARBA" id="ARBA00022898"/>
    </source>
</evidence>
<dbReference type="PANTHER" id="PTHR11825:SF69">
    <property type="entry name" value="BRANCHED-CHAIN-AMINO-ACID AMINOTRANSFERASE"/>
    <property type="match status" value="1"/>
</dbReference>
<feature type="non-terminal residue" evidence="4">
    <location>
        <position position="1"/>
    </location>
</feature>
<dbReference type="GO" id="GO:0009098">
    <property type="term" value="P:L-leucine biosynthetic process"/>
    <property type="evidence" value="ECO:0007669"/>
    <property type="project" value="TreeGrafter"/>
</dbReference>
<dbReference type="AlphaFoldDB" id="A0A8E2ER55"/>
<comment type="similarity">
    <text evidence="2">Belongs to the class-IV pyridoxal-phosphate-dependent aminotransferase family.</text>
</comment>
<evidence type="ECO:0000256" key="1">
    <source>
        <dbReference type="ARBA" id="ARBA00001933"/>
    </source>
</evidence>
<dbReference type="SUPFAM" id="SSF56752">
    <property type="entry name" value="D-aminoacid aminotransferase-like PLP-dependent enzymes"/>
    <property type="match status" value="1"/>
</dbReference>
<dbReference type="PANTHER" id="PTHR11825">
    <property type="entry name" value="SUBGROUP IIII AMINOTRANSFERASE"/>
    <property type="match status" value="1"/>
</dbReference>
<evidence type="ECO:0000313" key="4">
    <source>
        <dbReference type="EMBL" id="OCL02848.1"/>
    </source>
</evidence>
<name>A0A8E2ER55_9PEZI</name>
<dbReference type="GO" id="GO:0004084">
    <property type="term" value="F:branched-chain-amino-acid transaminase activity"/>
    <property type="evidence" value="ECO:0007669"/>
    <property type="project" value="InterPro"/>
</dbReference>
<keyword evidence="4" id="KW-0808">Transferase</keyword>
<dbReference type="InterPro" id="IPR036038">
    <property type="entry name" value="Aminotransferase-like"/>
</dbReference>
<dbReference type="InterPro" id="IPR005786">
    <property type="entry name" value="B_amino_transII"/>
</dbReference>
<dbReference type="Gene3D" id="3.20.10.10">
    <property type="entry name" value="D-amino Acid Aminotransferase, subunit A, domain 2"/>
    <property type="match status" value="1"/>
</dbReference>
<keyword evidence="4" id="KW-0032">Aminotransferase</keyword>
<gene>
    <name evidence="4" type="ORF">AOQ84DRAFT_303895</name>
</gene>
<evidence type="ECO:0000256" key="2">
    <source>
        <dbReference type="ARBA" id="ARBA00009320"/>
    </source>
</evidence>
<dbReference type="InterPro" id="IPR043132">
    <property type="entry name" value="BCAT-like_C"/>
</dbReference>
<keyword evidence="3" id="KW-0663">Pyridoxal phosphate</keyword>
<dbReference type="EMBL" id="KV750869">
    <property type="protein sequence ID" value="OCL02848.1"/>
    <property type="molecule type" value="Genomic_DNA"/>
</dbReference>
<dbReference type="OrthoDB" id="1732691at2759"/>
<protein>
    <submittedName>
        <fullName evidence="4">D-aminoacid aminotransferase-like PLP-dependent enzyme</fullName>
    </submittedName>
</protein>
<reference evidence="4 5" key="1">
    <citation type="journal article" date="2016" name="Nat. Commun.">
        <title>Ectomycorrhizal ecology is imprinted in the genome of the dominant symbiotic fungus Cenococcum geophilum.</title>
        <authorList>
            <consortium name="DOE Joint Genome Institute"/>
            <person name="Peter M."/>
            <person name="Kohler A."/>
            <person name="Ohm R.A."/>
            <person name="Kuo A."/>
            <person name="Krutzmann J."/>
            <person name="Morin E."/>
            <person name="Arend M."/>
            <person name="Barry K.W."/>
            <person name="Binder M."/>
            <person name="Choi C."/>
            <person name="Clum A."/>
            <person name="Copeland A."/>
            <person name="Grisel N."/>
            <person name="Haridas S."/>
            <person name="Kipfer T."/>
            <person name="LaButti K."/>
            <person name="Lindquist E."/>
            <person name="Lipzen A."/>
            <person name="Maire R."/>
            <person name="Meier B."/>
            <person name="Mihaltcheva S."/>
            <person name="Molinier V."/>
            <person name="Murat C."/>
            <person name="Poggeler S."/>
            <person name="Quandt C.A."/>
            <person name="Sperisen C."/>
            <person name="Tritt A."/>
            <person name="Tisserant E."/>
            <person name="Crous P.W."/>
            <person name="Henrissat B."/>
            <person name="Nehls U."/>
            <person name="Egli S."/>
            <person name="Spatafora J.W."/>
            <person name="Grigoriev I.V."/>
            <person name="Martin F.M."/>
        </authorList>
    </citation>
    <scope>NUCLEOTIDE SEQUENCE [LARGE SCALE GENOMIC DNA]</scope>
    <source>
        <strain evidence="4 5">CBS 207.34</strain>
    </source>
</reference>
<keyword evidence="5" id="KW-1185">Reference proteome</keyword>